<name>A0A093XJY9_TALMA</name>
<protein>
    <submittedName>
        <fullName evidence="19">Putative alpha/beta-glucosidase agdC</fullName>
    </submittedName>
</protein>
<evidence type="ECO:0000259" key="18">
    <source>
        <dbReference type="Pfam" id="PF21365"/>
    </source>
</evidence>
<evidence type="ECO:0000256" key="6">
    <source>
        <dbReference type="ARBA" id="ARBA00022729"/>
    </source>
</evidence>
<evidence type="ECO:0000256" key="3">
    <source>
        <dbReference type="ARBA" id="ARBA00004613"/>
    </source>
</evidence>
<dbReference type="Gene3D" id="2.60.40.1760">
    <property type="entry name" value="glycosyl hydrolase (family 31)"/>
    <property type="match status" value="1"/>
</dbReference>
<evidence type="ECO:0000256" key="11">
    <source>
        <dbReference type="ARBA" id="ARBA00023316"/>
    </source>
</evidence>
<dbReference type="Pfam" id="PF01055">
    <property type="entry name" value="Glyco_hydro_31_2nd"/>
    <property type="match status" value="1"/>
</dbReference>
<feature type="region of interest" description="Disordered" evidence="15">
    <location>
        <begin position="883"/>
        <end position="903"/>
    </location>
</feature>
<reference key="1">
    <citation type="journal article" date="2014" name="PLoS Genet.">
        <title>Signature Gene Expression Reveals Novel Clues to the Molecular Mechanisms of Dimorphic Transition in Penicillium marneffei.</title>
        <authorList>
            <person name="Yang E."/>
            <person name="Wang G."/>
            <person name="Cai J."/>
            <person name="Woo P.C."/>
            <person name="Lau S.K."/>
            <person name="Yuen K.-Y."/>
            <person name="Chow W.-N."/>
            <person name="Lin X."/>
        </authorList>
    </citation>
    <scope>NUCLEOTIDE SEQUENCE [LARGE SCALE GENOMIC DNA]</scope>
    <source>
        <strain>PM1</strain>
    </source>
</reference>
<evidence type="ECO:0000256" key="1">
    <source>
        <dbReference type="ARBA" id="ARBA00000448"/>
    </source>
</evidence>
<evidence type="ECO:0000259" key="16">
    <source>
        <dbReference type="Pfam" id="PF01055"/>
    </source>
</evidence>
<accession>A0A093XJY9</accession>
<dbReference type="Pfam" id="PF21365">
    <property type="entry name" value="Glyco_hydro_31_3rd"/>
    <property type="match status" value="1"/>
</dbReference>
<evidence type="ECO:0000313" key="19">
    <source>
        <dbReference type="EMBL" id="KFX45508.1"/>
    </source>
</evidence>
<keyword evidence="10 14" id="KW-0326">Glycosidase</keyword>
<evidence type="ECO:0000256" key="10">
    <source>
        <dbReference type="ARBA" id="ARBA00023295"/>
    </source>
</evidence>
<dbReference type="InterPro" id="IPR000322">
    <property type="entry name" value="Glyco_hydro_31_TIM"/>
</dbReference>
<dbReference type="InterPro" id="IPR025887">
    <property type="entry name" value="Glyco_hydro_31_N_dom"/>
</dbReference>
<evidence type="ECO:0000256" key="7">
    <source>
        <dbReference type="ARBA" id="ARBA00022801"/>
    </source>
</evidence>
<evidence type="ECO:0000256" key="14">
    <source>
        <dbReference type="RuleBase" id="RU361185"/>
    </source>
</evidence>
<keyword evidence="12" id="KW-0624">Polysaccharide degradation</keyword>
<keyword evidence="11" id="KW-0961">Cell wall biogenesis/degradation</keyword>
<dbReference type="Gene3D" id="2.60.40.1180">
    <property type="entry name" value="Golgi alpha-mannosidase II"/>
    <property type="match status" value="2"/>
</dbReference>
<dbReference type="GO" id="GO:0071555">
    <property type="term" value="P:cell wall organization"/>
    <property type="evidence" value="ECO:0007669"/>
    <property type="project" value="UniProtKB-KW"/>
</dbReference>
<dbReference type="GO" id="GO:0005576">
    <property type="term" value="C:extracellular region"/>
    <property type="evidence" value="ECO:0007669"/>
    <property type="project" value="UniProtKB-SubCell"/>
</dbReference>
<dbReference type="InterPro" id="IPR011013">
    <property type="entry name" value="Gal_mutarotase_sf_dom"/>
</dbReference>
<keyword evidence="7 14" id="KW-0378">Hydrolase</keyword>
<dbReference type="GO" id="GO:0000272">
    <property type="term" value="P:polysaccharide catabolic process"/>
    <property type="evidence" value="ECO:0007669"/>
    <property type="project" value="UniProtKB-KW"/>
</dbReference>
<dbReference type="GO" id="GO:0030246">
    <property type="term" value="F:carbohydrate binding"/>
    <property type="evidence" value="ECO:0007669"/>
    <property type="project" value="InterPro"/>
</dbReference>
<comment type="catalytic activity">
    <reaction evidence="1">
        <text>Hydrolysis of terminal, non-reducing beta-D-glucosyl residues with release of beta-D-glucose.</text>
        <dbReference type="EC" id="3.2.1.21"/>
    </reaction>
</comment>
<comment type="similarity">
    <text evidence="4 14">Belongs to the glycosyl hydrolase 31 family.</text>
</comment>
<dbReference type="AlphaFoldDB" id="A0A093XJY9"/>
<evidence type="ECO:0000256" key="8">
    <source>
        <dbReference type="ARBA" id="ARBA00023180"/>
    </source>
</evidence>
<dbReference type="EMBL" id="JPOX01000023">
    <property type="protein sequence ID" value="KFX45508.1"/>
    <property type="molecule type" value="Genomic_DNA"/>
</dbReference>
<evidence type="ECO:0000256" key="9">
    <source>
        <dbReference type="ARBA" id="ARBA00023277"/>
    </source>
</evidence>
<feature type="domain" description="Glycosyl hydrolase family 31 C-terminal" evidence="18">
    <location>
        <begin position="697"/>
        <end position="796"/>
    </location>
</feature>
<dbReference type="HOGENOM" id="CLU_000631_11_0_1"/>
<dbReference type="PANTHER" id="PTHR22762:SF67">
    <property type="entry name" value="ALPHA_BETA-GLUCOSIDASE AGDC-RELATED"/>
    <property type="match status" value="1"/>
</dbReference>
<dbReference type="InterPro" id="IPR048395">
    <property type="entry name" value="Glyco_hydro_31_C"/>
</dbReference>
<dbReference type="CDD" id="cd14752">
    <property type="entry name" value="GH31_N"/>
    <property type="match status" value="1"/>
</dbReference>
<dbReference type="SUPFAM" id="SSF74650">
    <property type="entry name" value="Galactose mutarotase-like"/>
    <property type="match status" value="1"/>
</dbReference>
<dbReference type="Gene3D" id="3.20.20.80">
    <property type="entry name" value="Glycosidases"/>
    <property type="match status" value="1"/>
</dbReference>
<dbReference type="GO" id="GO:0008422">
    <property type="term" value="F:beta-glucosidase activity"/>
    <property type="evidence" value="ECO:0007669"/>
    <property type="project" value="UniProtKB-EC"/>
</dbReference>
<proteinExistence type="inferred from homology"/>
<dbReference type="GO" id="GO:0004558">
    <property type="term" value="F:alpha-1,4-glucosidase activity"/>
    <property type="evidence" value="ECO:0007669"/>
    <property type="project" value="UniProtKB-EC"/>
</dbReference>
<evidence type="ECO:0000256" key="13">
    <source>
        <dbReference type="ARBA" id="ARBA00025512"/>
    </source>
</evidence>
<dbReference type="InterPro" id="IPR013780">
    <property type="entry name" value="Glyco_hydro_b"/>
</dbReference>
<evidence type="ECO:0000256" key="2">
    <source>
        <dbReference type="ARBA" id="ARBA00001657"/>
    </source>
</evidence>
<feature type="domain" description="Glycoside hydrolase family 31 TIM barrel" evidence="16">
    <location>
        <begin position="329"/>
        <end position="683"/>
    </location>
</feature>
<dbReference type="InterPro" id="IPR017853">
    <property type="entry name" value="GH"/>
</dbReference>
<keyword evidence="6" id="KW-0732">Signal</keyword>
<keyword evidence="5" id="KW-0964">Secreted</keyword>
<comment type="function">
    <text evidence="13">Glucosidase involved in the degradation of cellulosic biomass. Has both alpha- and beta-glucosidase activity.</text>
</comment>
<sequence length="921" mass="102796">MPPISTYFAHLVDSLDKWATYTRGVIDQTSFRTLAGVAGVISSTATSTSGTSAIADLSRCPGYELKHVALTASSLTASLQLAGEPCNVYGADIKDLKLLVEYQTDGRLHVKIYDAAEDVYQIPSEVLSFPQGSDNTADPLLKFSYTELPFSFTVQRSDTNETVFDTSANPLIFEPQFVHLRTWMPTDPYIYGLGEDVDSFRRQTNNYKRTIYNVGDAFLPKNANLYSSHPIYLEMRDGQAHGVYIASSNGMDIFISKTEDGQQYLEYNLIGGVLDFYFFAGPSPFDVGRQYAEVVGAQISLSRQSGPTLTTVSQFSTRFRAKADFIVNLRRTWTLDPERFPLHKVRELVDYLHDHDQHYVVMVDPPISVDDPATYDKLMESEAYFRNNDGSVFLAGMWSGATAFVDWFHPNAQEYWSSLILSFFDEKTGVDVDAIWIDMNEPANFCPYPCEDAIAWSKAAGIPPSPPPLRDSWREMPGFPDSLQPPSAKSLSKRQSSGERIGLPGRDLLNPPYPLGTVDGIIYGGTIFTDRYQYGGYAFYDTKNLFASSMMQATRNAMLERRPNKRPLIISRSSFAGDGKRSGHWTGDNISSWDHYRISIRQNIEFAAIFQMPTIGADVCGFNFQTWPTLCSRWAVLGAWYPFYRNHADITAPFQEFYRWPEVSDAARAAIKTRYQLLDYFYTEFHYQTVDGTPSTILPLFYLYPHDPVTLDIELQFFYGSALLISPVTDDESTSVTFYLPKGIWYDFWTGEKLSIGSSFSTQGGKAVKAENGEWITLQDIAFDQIPVHIRSGTIIPLRVDGAKTTTQLRKLDFELVVAPNEDGKAEGRLWLDDGESVDTGSNTSEILVEYDTATKKLRVGGRFGYKSGVKIRKVTVLGEGGSVATGGEGQGQSPLGAGKGHGRTVDVDMGLDEGFSIYIG</sequence>
<evidence type="ECO:0000256" key="12">
    <source>
        <dbReference type="ARBA" id="ARBA00023326"/>
    </source>
</evidence>
<feature type="domain" description="Glycoside hydrolase family 31 N-terminal" evidence="17">
    <location>
        <begin position="144"/>
        <end position="248"/>
    </location>
</feature>
<reference evidence="19" key="2">
    <citation type="journal article" date="2014" name="PLoS Genet.">
        <title>Signature gene expression reveals novel clues to the molecular mechanisms of dimorphic transition in Penicillium marneffei.</title>
        <authorList>
            <person name="Yang E."/>
            <person name="Wang G."/>
            <person name="Cai J."/>
            <person name="Woo P.C."/>
            <person name="Lau S.K."/>
            <person name="Yuen K.-Y."/>
            <person name="Chow W.-N."/>
            <person name="Lin X."/>
        </authorList>
    </citation>
    <scope>NUCLEOTIDE SEQUENCE</scope>
    <source>
        <strain evidence="19">PM1</strain>
    </source>
</reference>
<organism evidence="19">
    <name type="scientific">Talaromyces marneffei PM1</name>
    <dbReference type="NCBI Taxonomy" id="1077442"/>
    <lineage>
        <taxon>Eukaryota</taxon>
        <taxon>Fungi</taxon>
        <taxon>Dikarya</taxon>
        <taxon>Ascomycota</taxon>
        <taxon>Pezizomycotina</taxon>
        <taxon>Eurotiomycetes</taxon>
        <taxon>Eurotiomycetidae</taxon>
        <taxon>Eurotiales</taxon>
        <taxon>Trichocomaceae</taxon>
        <taxon>Talaromyces</taxon>
        <taxon>Talaromyces sect. Talaromyces</taxon>
    </lineage>
</organism>
<evidence type="ECO:0000256" key="5">
    <source>
        <dbReference type="ARBA" id="ARBA00022525"/>
    </source>
</evidence>
<dbReference type="PANTHER" id="PTHR22762">
    <property type="entry name" value="ALPHA-GLUCOSIDASE"/>
    <property type="match status" value="1"/>
</dbReference>
<dbReference type="Pfam" id="PF13802">
    <property type="entry name" value="Gal_mutarotas_2"/>
    <property type="match status" value="1"/>
</dbReference>
<keyword evidence="8" id="KW-0325">Glycoprotein</keyword>
<evidence type="ECO:0000256" key="15">
    <source>
        <dbReference type="SAM" id="MobiDB-lite"/>
    </source>
</evidence>
<evidence type="ECO:0000256" key="4">
    <source>
        <dbReference type="ARBA" id="ARBA00007806"/>
    </source>
</evidence>
<dbReference type="eggNOG" id="KOG1065">
    <property type="taxonomic scope" value="Eukaryota"/>
</dbReference>
<evidence type="ECO:0000259" key="17">
    <source>
        <dbReference type="Pfam" id="PF13802"/>
    </source>
</evidence>
<dbReference type="SUPFAM" id="SSF51011">
    <property type="entry name" value="Glycosyl hydrolase domain"/>
    <property type="match status" value="1"/>
</dbReference>
<feature type="region of interest" description="Disordered" evidence="15">
    <location>
        <begin position="467"/>
        <end position="505"/>
    </location>
</feature>
<keyword evidence="9" id="KW-0119">Carbohydrate metabolism</keyword>
<comment type="caution">
    <text evidence="19">The sequence shown here is derived from an EMBL/GenBank/DDBJ whole genome shotgun (WGS) entry which is preliminary data.</text>
</comment>
<gene>
    <name evidence="19" type="ORF">GQ26_0231350</name>
</gene>
<feature type="compositionally biased region" description="Polar residues" evidence="15">
    <location>
        <begin position="484"/>
        <end position="495"/>
    </location>
</feature>
<dbReference type="SUPFAM" id="SSF51445">
    <property type="entry name" value="(Trans)glycosidases"/>
    <property type="match status" value="1"/>
</dbReference>
<comment type="catalytic activity">
    <reaction evidence="2">
        <text>Hydrolysis of terminal, non-reducing (1-&gt;4)-linked alpha-D-glucose residues with release of alpha-D-glucose.</text>
        <dbReference type="EC" id="3.2.1.20"/>
    </reaction>
</comment>
<comment type="subcellular location">
    <subcellularLocation>
        <location evidence="3">Secreted</location>
    </subcellularLocation>
</comment>